<dbReference type="EMBL" id="JACBKZ010000015">
    <property type="protein sequence ID" value="KAF5930227.1"/>
    <property type="molecule type" value="Genomic_DNA"/>
</dbReference>
<name>A0A7J7FQH3_CAMSI</name>
<gene>
    <name evidence="1" type="ORF">HYC85_031100</name>
</gene>
<accession>A0A7J7FQH3</accession>
<dbReference type="InterPro" id="IPR007528">
    <property type="entry name" value="RINT1_Tip20"/>
</dbReference>
<dbReference type="PANTHER" id="PTHR13520">
    <property type="entry name" value="RAD50-INTERACTING PROTEIN 1 RINT-1"/>
    <property type="match status" value="1"/>
</dbReference>
<evidence type="ECO:0000313" key="1">
    <source>
        <dbReference type="EMBL" id="KAF5930227.1"/>
    </source>
</evidence>
<dbReference type="AlphaFoldDB" id="A0A7J7FQH3"/>
<dbReference type="GO" id="GO:0006890">
    <property type="term" value="P:retrograde vesicle-mediated transport, Golgi to endoplasmic reticulum"/>
    <property type="evidence" value="ECO:0007669"/>
    <property type="project" value="InterPro"/>
</dbReference>
<keyword evidence="2" id="KW-1185">Reference proteome</keyword>
<dbReference type="Pfam" id="PF04437">
    <property type="entry name" value="RINT1_TIP1"/>
    <property type="match status" value="1"/>
</dbReference>
<evidence type="ECO:0008006" key="3">
    <source>
        <dbReference type="Google" id="ProtNLM"/>
    </source>
</evidence>
<dbReference type="GO" id="GO:0006888">
    <property type="term" value="P:endoplasmic reticulum to Golgi vesicle-mediated transport"/>
    <property type="evidence" value="ECO:0007669"/>
    <property type="project" value="InterPro"/>
</dbReference>
<proteinExistence type="predicted"/>
<evidence type="ECO:0000313" key="2">
    <source>
        <dbReference type="Proteomes" id="UP000593564"/>
    </source>
</evidence>
<dbReference type="GO" id="GO:0070939">
    <property type="term" value="C:Dsl1/NZR complex"/>
    <property type="evidence" value="ECO:0007669"/>
    <property type="project" value="InterPro"/>
</dbReference>
<reference evidence="2" key="1">
    <citation type="journal article" date="2020" name="Nat. Commun.">
        <title>Genome assembly of wild tea tree DASZ reveals pedigree and selection history of tea varieties.</title>
        <authorList>
            <person name="Zhang W."/>
            <person name="Zhang Y."/>
            <person name="Qiu H."/>
            <person name="Guo Y."/>
            <person name="Wan H."/>
            <person name="Zhang X."/>
            <person name="Scossa F."/>
            <person name="Alseekh S."/>
            <person name="Zhang Q."/>
            <person name="Wang P."/>
            <person name="Xu L."/>
            <person name="Schmidt M.H."/>
            <person name="Jia X."/>
            <person name="Li D."/>
            <person name="Zhu A."/>
            <person name="Guo F."/>
            <person name="Chen W."/>
            <person name="Ni D."/>
            <person name="Usadel B."/>
            <person name="Fernie A.R."/>
            <person name="Wen W."/>
        </authorList>
    </citation>
    <scope>NUCLEOTIDE SEQUENCE [LARGE SCALE GENOMIC DNA]</scope>
    <source>
        <strain evidence="2">cv. G240</strain>
    </source>
</reference>
<reference evidence="1 2" key="2">
    <citation type="submission" date="2020-07" db="EMBL/GenBank/DDBJ databases">
        <title>Genome assembly of wild tea tree DASZ reveals pedigree and selection history of tea varieties.</title>
        <authorList>
            <person name="Zhang W."/>
        </authorList>
    </citation>
    <scope>NUCLEOTIDE SEQUENCE [LARGE SCALE GENOMIC DNA]</scope>
    <source>
        <strain evidence="2">cv. G240</strain>
        <tissue evidence="1">Leaf</tissue>
    </source>
</reference>
<dbReference type="GO" id="GO:0060628">
    <property type="term" value="P:regulation of ER to Golgi vesicle-mediated transport"/>
    <property type="evidence" value="ECO:0007669"/>
    <property type="project" value="TreeGrafter"/>
</dbReference>
<dbReference type="Gene3D" id="1.20.58.670">
    <property type="entry name" value="Dsl1p vesicle tethering complex, Tip20p subunit, domain D"/>
    <property type="match status" value="1"/>
</dbReference>
<dbReference type="InterPro" id="IPR042044">
    <property type="entry name" value="EXOC6PINT-1/Sec15/Tip20_C_dom2"/>
</dbReference>
<dbReference type="PANTHER" id="PTHR13520:SF0">
    <property type="entry name" value="RAD50-INTERACTING PROTEIN 1"/>
    <property type="match status" value="1"/>
</dbReference>
<protein>
    <recommendedName>
        <fullName evidence="3">RINT1-like protein MAG2L</fullName>
    </recommendedName>
</protein>
<comment type="caution">
    <text evidence="1">The sequence shown here is derived from an EMBL/GenBank/DDBJ whole genome shotgun (WGS) entry which is preliminary data.</text>
</comment>
<dbReference type="PROSITE" id="PS51386">
    <property type="entry name" value="RINT1_TIP20"/>
    <property type="match status" value="1"/>
</dbReference>
<organism evidence="1 2">
    <name type="scientific">Camellia sinensis</name>
    <name type="common">Tea plant</name>
    <name type="synonym">Thea sinensis</name>
    <dbReference type="NCBI Taxonomy" id="4442"/>
    <lineage>
        <taxon>Eukaryota</taxon>
        <taxon>Viridiplantae</taxon>
        <taxon>Streptophyta</taxon>
        <taxon>Embryophyta</taxon>
        <taxon>Tracheophyta</taxon>
        <taxon>Spermatophyta</taxon>
        <taxon>Magnoliopsida</taxon>
        <taxon>eudicotyledons</taxon>
        <taxon>Gunneridae</taxon>
        <taxon>Pentapetalae</taxon>
        <taxon>asterids</taxon>
        <taxon>Ericales</taxon>
        <taxon>Theaceae</taxon>
        <taxon>Camellia</taxon>
    </lineage>
</organism>
<dbReference type="Proteomes" id="UP000593564">
    <property type="component" value="Unassembled WGS sequence"/>
</dbReference>
<sequence length="811" mass="92681">MELPNHSELSPRLLGFLDHHFTPTLHHNLCSSSSVFSLSLPYNTACDLEANLSTECAQLDAHLQHLHQNLAKLIISWISRSISAKSTLHKLNLTTMSPYGIQNQKMLTQDLPQLAMELNRLENIRSYADTTLQLEAMVGDLEDAVLSVVNKKRGSVLAANCSNPSVSTDQGSREEKFFQAVRSMNCIEDLLVSPVKFRPQWCHLMKSVDSRVDKTLTLLRRQVLADHRALLSTLGWPPKVFTSKIESGKISILPNPLVLMQVDKQKAYSESFLELCALQHLQTRREKRQLGLLGKKKLNTGLWAIDELASPIASRSEYHFSKWVDQPEFIFALVSKITKDFIGGVDDVLQPLIDRAKLVSLSAKEAWISVMVQALSSFLAKRVFCVLVKRYKEKKEKSEMISSWLHLIDLMVNFDKQMMSLVSSEAYLFTEDSEMLEGWSRGLSVFSLFSDRPDWLKIWSKIELKVGRMKLKEESKHERAWLADTKKEIGSAVDTTTERFLLYTREDHKAPLIVESALKLAWEMIERCKTLPGILARAQFIRSTAAKLLLYLLKLLLLQYKGVEFLSTDCNDGSLLKLCAVINGARYCESKLQEWSDDVDFLEMRIAEIDKNISIKDDMNDNSLFFGEEIKSLADLETHLLMEIIADLLHQFETLTEEYVQNKDCFEQEEEDDGLHRASKVMDFSVSVDILEALDTLRSQLCIINASLNPKDFSDLWRSVADGLDRFIFGSIFTSDYRFSEKGTSQFGADMRALFVVFQPFCTKPEAFFPFVRNSLKLLEMDRRDLGHLNFCSVTHLSFDQAEKILRNRKF</sequence>